<dbReference type="GO" id="GO:0005886">
    <property type="term" value="C:plasma membrane"/>
    <property type="evidence" value="ECO:0007669"/>
    <property type="project" value="UniProtKB-SubCell"/>
</dbReference>
<feature type="binding site" evidence="7">
    <location>
        <position position="148"/>
    </location>
    <ligand>
        <name>a 1,2-diacyl-sn-glycero-3-phospho-(1'-sn-glycerol)</name>
        <dbReference type="ChEBI" id="CHEBI:64716"/>
    </ligand>
</feature>
<dbReference type="Pfam" id="PF01790">
    <property type="entry name" value="LGT"/>
    <property type="match status" value="1"/>
</dbReference>
<dbReference type="OrthoDB" id="871140at2"/>
<evidence type="ECO:0000256" key="1">
    <source>
        <dbReference type="ARBA" id="ARBA00007150"/>
    </source>
</evidence>
<comment type="pathway">
    <text evidence="7">Protein modification; lipoprotein biosynthesis (diacylglyceryl transfer).</text>
</comment>
<keyword evidence="6 7" id="KW-0472">Membrane</keyword>
<keyword evidence="4 7" id="KW-0812">Transmembrane</keyword>
<dbReference type="EC" id="2.5.1.145" evidence="7"/>
<dbReference type="AlphaFoldDB" id="U2FPG3"/>
<dbReference type="EMBL" id="AFNU02000021">
    <property type="protein sequence ID" value="ERJ10961.1"/>
    <property type="molecule type" value="Genomic_DNA"/>
</dbReference>
<comment type="similarity">
    <text evidence="1 7">Belongs to the Lgt family.</text>
</comment>
<dbReference type="STRING" id="1033810.HLPCO_000568"/>
<evidence type="ECO:0000256" key="7">
    <source>
        <dbReference type="HAMAP-Rule" id="MF_01147"/>
    </source>
</evidence>
<evidence type="ECO:0000256" key="3">
    <source>
        <dbReference type="ARBA" id="ARBA00022679"/>
    </source>
</evidence>
<dbReference type="Proteomes" id="UP000005707">
    <property type="component" value="Unassembled WGS sequence"/>
</dbReference>
<name>U2FPG3_9MOLU</name>
<dbReference type="EMBL" id="AFNU02000002">
    <property type="protein sequence ID" value="ERJ12969.1"/>
    <property type="molecule type" value="Genomic_DNA"/>
</dbReference>
<dbReference type="HAMAP" id="MF_01147">
    <property type="entry name" value="Lgt"/>
    <property type="match status" value="1"/>
</dbReference>
<dbReference type="UniPathway" id="UPA00664"/>
<reference evidence="9 10" key="2">
    <citation type="journal article" date="2013" name="PLoS ONE">
        <title>INDIGO - INtegrated Data Warehouse of MIcrobial GenOmes with Examples from the Red Sea Extremophiles.</title>
        <authorList>
            <person name="Alam I."/>
            <person name="Antunes A."/>
            <person name="Kamau A.A."/>
            <person name="Ba Alawi W."/>
            <person name="Kalkatawi M."/>
            <person name="Stingl U."/>
            <person name="Bajic V.B."/>
        </authorList>
    </citation>
    <scope>NUCLEOTIDE SEQUENCE [LARGE SCALE GENOMIC DNA]</scope>
    <source>
        <strain evidence="9 10">SSD-17B</strain>
    </source>
</reference>
<feature type="transmembrane region" description="Helical" evidence="7">
    <location>
        <begin position="28"/>
        <end position="47"/>
    </location>
</feature>
<dbReference type="RefSeq" id="WP_008827020.1">
    <property type="nucleotide sequence ID" value="NZ_AFNU02000002.1"/>
</dbReference>
<feature type="transmembrane region" description="Helical" evidence="7">
    <location>
        <begin position="59"/>
        <end position="82"/>
    </location>
</feature>
<protein>
    <recommendedName>
        <fullName evidence="7">Phosphatidylglycerol--prolipoprotein diacylglyceryl transferase</fullName>
        <ecNumber evidence="7">2.5.1.145</ecNumber>
    </recommendedName>
</protein>
<dbReference type="PANTHER" id="PTHR30589:SF0">
    <property type="entry name" value="PHOSPHATIDYLGLYCEROL--PROLIPOPROTEIN DIACYLGLYCERYL TRANSFERASE"/>
    <property type="match status" value="1"/>
</dbReference>
<organism evidence="9 10">
    <name type="scientific">Haloplasma contractile SSD-17B</name>
    <dbReference type="NCBI Taxonomy" id="1033810"/>
    <lineage>
        <taxon>Bacteria</taxon>
        <taxon>Bacillati</taxon>
        <taxon>Mycoplasmatota</taxon>
        <taxon>Mollicutes</taxon>
        <taxon>Haloplasmatales</taxon>
        <taxon>Haloplasmataceae</taxon>
        <taxon>Haloplasma</taxon>
    </lineage>
</organism>
<evidence type="ECO:0000256" key="2">
    <source>
        <dbReference type="ARBA" id="ARBA00022475"/>
    </source>
</evidence>
<comment type="function">
    <text evidence="7">Catalyzes the transfer of the diacylglyceryl group from phosphatidylglycerol to the sulfhydryl group of the N-terminal cysteine of a prolipoprotein, the first step in the formation of mature lipoproteins.</text>
</comment>
<dbReference type="InParanoid" id="U2FPG3"/>
<dbReference type="GO" id="GO:0008961">
    <property type="term" value="F:phosphatidylglycerol-prolipoprotein diacylglyceryl transferase activity"/>
    <property type="evidence" value="ECO:0007669"/>
    <property type="project" value="UniProtKB-UniRule"/>
</dbReference>
<dbReference type="GO" id="GO:0042158">
    <property type="term" value="P:lipoprotein biosynthetic process"/>
    <property type="evidence" value="ECO:0007669"/>
    <property type="project" value="UniProtKB-UniRule"/>
</dbReference>
<dbReference type="PROSITE" id="PS01311">
    <property type="entry name" value="LGT"/>
    <property type="match status" value="1"/>
</dbReference>
<dbReference type="NCBIfam" id="TIGR00544">
    <property type="entry name" value="lgt"/>
    <property type="match status" value="1"/>
</dbReference>
<keyword evidence="3 7" id="KW-0808">Transferase</keyword>
<feature type="transmembrane region" description="Helical" evidence="7">
    <location>
        <begin position="243"/>
        <end position="264"/>
    </location>
</feature>
<sequence>MFTLSSNFDHSSIEPLRNILLEIGPLKIYWYAVLILSGAMLALFLAIREGKRIGVPKDFLEDLVIFGLPLSIAGARLYYVIFEWSRYKNNLLGVFRIFEGGLAIHGAIITALIWGYFFAKSRGISINQFLKTCDMGAVGFLVAQAIGRWGNFMNQEAHGGPISYKINGKMQEFTEMTASERQMALDQQREFLSDKLHLPEFITNQMYIKEGFYAQYYHPTFLYESLWNLTGFTILLILRRTKLLYIGDMIFIYLIWYSIGRFFIEGMRTDSLYIGDTGLRTAQLISIVLVVVSTVALAIRHYKKIIPVTYYEELEKHSH</sequence>
<evidence type="ECO:0000256" key="6">
    <source>
        <dbReference type="ARBA" id="ARBA00023136"/>
    </source>
</evidence>
<proteinExistence type="inferred from homology"/>
<evidence type="ECO:0000256" key="5">
    <source>
        <dbReference type="ARBA" id="ARBA00022989"/>
    </source>
</evidence>
<comment type="caution">
    <text evidence="9">The sequence shown here is derived from an EMBL/GenBank/DDBJ whole genome shotgun (WGS) entry which is preliminary data.</text>
</comment>
<accession>U2FPG3</accession>
<dbReference type="FunCoup" id="U2FPG3">
    <property type="interactions" value="253"/>
</dbReference>
<evidence type="ECO:0000256" key="4">
    <source>
        <dbReference type="ARBA" id="ARBA00022692"/>
    </source>
</evidence>
<feature type="transmembrane region" description="Helical" evidence="7">
    <location>
        <begin position="284"/>
        <end position="302"/>
    </location>
</feature>
<comment type="catalytic activity">
    <reaction evidence="7">
        <text>L-cysteinyl-[prolipoprotein] + a 1,2-diacyl-sn-glycero-3-phospho-(1'-sn-glycerol) = an S-1,2-diacyl-sn-glyceryl-L-cysteinyl-[prolipoprotein] + sn-glycerol 1-phosphate + H(+)</text>
        <dbReference type="Rhea" id="RHEA:56712"/>
        <dbReference type="Rhea" id="RHEA-COMP:14679"/>
        <dbReference type="Rhea" id="RHEA-COMP:14680"/>
        <dbReference type="ChEBI" id="CHEBI:15378"/>
        <dbReference type="ChEBI" id="CHEBI:29950"/>
        <dbReference type="ChEBI" id="CHEBI:57685"/>
        <dbReference type="ChEBI" id="CHEBI:64716"/>
        <dbReference type="ChEBI" id="CHEBI:140658"/>
        <dbReference type="EC" id="2.5.1.145"/>
    </reaction>
</comment>
<evidence type="ECO:0000313" key="9">
    <source>
        <dbReference type="EMBL" id="ERJ12969.1"/>
    </source>
</evidence>
<feature type="transmembrane region" description="Helical" evidence="7">
    <location>
        <begin position="102"/>
        <end position="119"/>
    </location>
</feature>
<keyword evidence="5 7" id="KW-1133">Transmembrane helix</keyword>
<reference evidence="9 10" key="1">
    <citation type="journal article" date="2011" name="J. Bacteriol.">
        <title>Genome sequence of Haloplasma contractile, an unusual contractile bacterium from a deep-sea anoxic brine lake.</title>
        <authorList>
            <person name="Antunes A."/>
            <person name="Alam I."/>
            <person name="El Dorry H."/>
            <person name="Siam R."/>
            <person name="Robertson A."/>
            <person name="Bajic V.B."/>
            <person name="Stingl U."/>
        </authorList>
    </citation>
    <scope>NUCLEOTIDE SEQUENCE [LARGE SCALE GENOMIC DNA]</scope>
    <source>
        <strain evidence="9 10">SSD-17B</strain>
    </source>
</reference>
<keyword evidence="10" id="KW-1185">Reference proteome</keyword>
<evidence type="ECO:0000313" key="8">
    <source>
        <dbReference type="EMBL" id="ERJ10961.1"/>
    </source>
</evidence>
<dbReference type="PANTHER" id="PTHR30589">
    <property type="entry name" value="PROLIPOPROTEIN DIACYLGLYCERYL TRANSFERASE"/>
    <property type="match status" value="1"/>
</dbReference>
<dbReference type="InterPro" id="IPR001640">
    <property type="entry name" value="Lgt"/>
</dbReference>
<evidence type="ECO:0000313" key="10">
    <source>
        <dbReference type="Proteomes" id="UP000005707"/>
    </source>
</evidence>
<comment type="subcellular location">
    <subcellularLocation>
        <location evidence="7">Cell membrane</location>
        <topology evidence="7">Multi-pass membrane protein</topology>
    </subcellularLocation>
</comment>
<gene>
    <name evidence="7 9" type="primary">lgt</name>
    <name evidence="9" type="ORF">HLPCO_000568</name>
    <name evidence="8" type="ORF">HLPCO_003048</name>
</gene>
<keyword evidence="9" id="KW-0449">Lipoprotein</keyword>
<dbReference type="eggNOG" id="COG0682">
    <property type="taxonomic scope" value="Bacteria"/>
</dbReference>
<keyword evidence="2 7" id="KW-1003">Cell membrane</keyword>